<evidence type="ECO:0000256" key="2">
    <source>
        <dbReference type="ARBA" id="ARBA00023012"/>
    </source>
</evidence>
<dbReference type="SUPFAM" id="SSF52172">
    <property type="entry name" value="CheY-like"/>
    <property type="match status" value="1"/>
</dbReference>
<keyword evidence="3 5" id="KW-0238">DNA-binding</keyword>
<feature type="domain" description="OmpR/PhoB-type" evidence="7">
    <location>
        <begin position="132"/>
        <end position="231"/>
    </location>
</feature>
<dbReference type="Pfam" id="PF00072">
    <property type="entry name" value="Response_reg"/>
    <property type="match status" value="1"/>
</dbReference>
<evidence type="ECO:0000256" key="4">
    <source>
        <dbReference type="PROSITE-ProRule" id="PRU00169"/>
    </source>
</evidence>
<dbReference type="Gene3D" id="3.40.50.2300">
    <property type="match status" value="1"/>
</dbReference>
<dbReference type="InterPro" id="IPR001867">
    <property type="entry name" value="OmpR/PhoB-type_DNA-bd"/>
</dbReference>
<dbReference type="SMART" id="SM00448">
    <property type="entry name" value="REC"/>
    <property type="match status" value="1"/>
</dbReference>
<evidence type="ECO:0000259" key="6">
    <source>
        <dbReference type="PROSITE" id="PS50110"/>
    </source>
</evidence>
<dbReference type="InterPro" id="IPR039420">
    <property type="entry name" value="WalR-like"/>
</dbReference>
<dbReference type="SMART" id="SM00862">
    <property type="entry name" value="Trans_reg_C"/>
    <property type="match status" value="1"/>
</dbReference>
<feature type="domain" description="Response regulatory" evidence="6">
    <location>
        <begin position="3"/>
        <end position="117"/>
    </location>
</feature>
<gene>
    <name evidence="8" type="ORF">PQO05_10040</name>
</gene>
<dbReference type="InterPro" id="IPR011006">
    <property type="entry name" value="CheY-like_superfamily"/>
</dbReference>
<evidence type="ECO:0000313" key="8">
    <source>
        <dbReference type="EMBL" id="WCT14273.1"/>
    </source>
</evidence>
<keyword evidence="2" id="KW-0902">Two-component regulatory system</keyword>
<evidence type="ECO:0000256" key="5">
    <source>
        <dbReference type="PROSITE-ProRule" id="PRU01091"/>
    </source>
</evidence>
<protein>
    <submittedName>
        <fullName evidence="8">Response regulator transcription factor</fullName>
    </submittedName>
</protein>
<keyword evidence="9" id="KW-1185">Reference proteome</keyword>
<evidence type="ECO:0000259" key="7">
    <source>
        <dbReference type="PROSITE" id="PS51755"/>
    </source>
</evidence>
<evidence type="ECO:0000313" key="9">
    <source>
        <dbReference type="Proteomes" id="UP001216139"/>
    </source>
</evidence>
<proteinExistence type="predicted"/>
<dbReference type="Gene3D" id="6.10.250.690">
    <property type="match status" value="1"/>
</dbReference>
<dbReference type="EMBL" id="CP117167">
    <property type="protein sequence ID" value="WCT14273.1"/>
    <property type="molecule type" value="Genomic_DNA"/>
</dbReference>
<name>A0ABY7TEW9_9SPHI</name>
<dbReference type="Pfam" id="PF00486">
    <property type="entry name" value="Trans_reg_C"/>
    <property type="match status" value="1"/>
</dbReference>
<dbReference type="InterPro" id="IPR016032">
    <property type="entry name" value="Sig_transdc_resp-reg_C-effctor"/>
</dbReference>
<dbReference type="CDD" id="cd00383">
    <property type="entry name" value="trans_reg_C"/>
    <property type="match status" value="1"/>
</dbReference>
<dbReference type="PROSITE" id="PS50110">
    <property type="entry name" value="RESPONSE_REGULATORY"/>
    <property type="match status" value="1"/>
</dbReference>
<dbReference type="PANTHER" id="PTHR48111:SF40">
    <property type="entry name" value="PHOSPHATE REGULON TRANSCRIPTIONAL REGULATORY PROTEIN PHOB"/>
    <property type="match status" value="1"/>
</dbReference>
<dbReference type="SUPFAM" id="SSF46894">
    <property type="entry name" value="C-terminal effector domain of the bipartite response regulators"/>
    <property type="match status" value="1"/>
</dbReference>
<dbReference type="InterPro" id="IPR001789">
    <property type="entry name" value="Sig_transdc_resp-reg_receiver"/>
</dbReference>
<organism evidence="8 9">
    <name type="scientific">Mucilaginibacter jinjuensis</name>
    <dbReference type="NCBI Taxonomy" id="1176721"/>
    <lineage>
        <taxon>Bacteria</taxon>
        <taxon>Pseudomonadati</taxon>
        <taxon>Bacteroidota</taxon>
        <taxon>Sphingobacteriia</taxon>
        <taxon>Sphingobacteriales</taxon>
        <taxon>Sphingobacteriaceae</taxon>
        <taxon>Mucilaginibacter</taxon>
    </lineage>
</organism>
<feature type="DNA-binding region" description="OmpR/PhoB-type" evidence="5">
    <location>
        <begin position="132"/>
        <end position="231"/>
    </location>
</feature>
<dbReference type="Proteomes" id="UP001216139">
    <property type="component" value="Chromosome"/>
</dbReference>
<dbReference type="Gene3D" id="1.10.10.10">
    <property type="entry name" value="Winged helix-like DNA-binding domain superfamily/Winged helix DNA-binding domain"/>
    <property type="match status" value="1"/>
</dbReference>
<sequence length="231" mass="26119">MKNILLVEDDPEITKLLQLHFKEPNYTLVATASGSEGLEKALIGNFELIILDLTLPDLDGMEVCKGIRDHKVSSAILMLTSKSEEIDKVLALELGADDYVTKPFGIRELMARAKALIRRAELIPQQIIAEAVKEIKVKDLLIELNLRKATLKGNRLDLTPKEFDLLVLMASNPGKAFTRQELLENVWGYTFSGYEHTVTAHINRLRIKIETDLDNPEYILTSWGIGYRFIE</sequence>
<evidence type="ECO:0000256" key="1">
    <source>
        <dbReference type="ARBA" id="ARBA00022553"/>
    </source>
</evidence>
<dbReference type="PROSITE" id="PS51755">
    <property type="entry name" value="OMPR_PHOB"/>
    <property type="match status" value="1"/>
</dbReference>
<accession>A0ABY7TEW9</accession>
<dbReference type="PANTHER" id="PTHR48111">
    <property type="entry name" value="REGULATOR OF RPOS"/>
    <property type="match status" value="1"/>
</dbReference>
<reference evidence="8 9" key="1">
    <citation type="submission" date="2023-02" db="EMBL/GenBank/DDBJ databases">
        <title>Genome sequence of Mucilaginibacter jinjuensis strain KACC 16571.</title>
        <authorList>
            <person name="Kim S."/>
            <person name="Heo J."/>
            <person name="Kwon S.-W."/>
        </authorList>
    </citation>
    <scope>NUCLEOTIDE SEQUENCE [LARGE SCALE GENOMIC DNA]</scope>
    <source>
        <strain evidence="8 9">KACC 16571</strain>
    </source>
</reference>
<dbReference type="RefSeq" id="WP_273632664.1">
    <property type="nucleotide sequence ID" value="NZ_CP117167.1"/>
</dbReference>
<evidence type="ECO:0000256" key="3">
    <source>
        <dbReference type="ARBA" id="ARBA00023125"/>
    </source>
</evidence>
<feature type="modified residue" description="4-aspartylphosphate" evidence="4">
    <location>
        <position position="52"/>
    </location>
</feature>
<dbReference type="InterPro" id="IPR036388">
    <property type="entry name" value="WH-like_DNA-bd_sf"/>
</dbReference>
<keyword evidence="1 4" id="KW-0597">Phosphoprotein</keyword>